<dbReference type="AlphaFoldDB" id="F4L6N3"/>
<dbReference type="Proteomes" id="UP000008461">
    <property type="component" value="Chromosome"/>
</dbReference>
<dbReference type="PANTHER" id="PTHR23289">
    <property type="entry name" value="CYTOCHROME C OXIDASE ASSEMBLY PROTEIN COX15"/>
    <property type="match status" value="1"/>
</dbReference>
<dbReference type="InterPro" id="IPR023754">
    <property type="entry name" value="HemeA_Synthase_type2"/>
</dbReference>
<evidence type="ECO:0000256" key="7">
    <source>
        <dbReference type="ARBA" id="ARBA00023004"/>
    </source>
</evidence>
<keyword evidence="9 12" id="KW-0472">Membrane</keyword>
<dbReference type="GO" id="GO:0046872">
    <property type="term" value="F:metal ion binding"/>
    <property type="evidence" value="ECO:0007669"/>
    <property type="project" value="UniProtKB-KW"/>
</dbReference>
<dbReference type="InterPro" id="IPR003780">
    <property type="entry name" value="COX15/CtaA_fam"/>
</dbReference>
<feature type="transmembrane region" description="Helical" evidence="12">
    <location>
        <begin position="104"/>
        <end position="122"/>
    </location>
</feature>
<dbReference type="RefSeq" id="WP_013765407.1">
    <property type="nucleotide sequence ID" value="NC_015510.1"/>
</dbReference>
<feature type="transmembrane region" description="Helical" evidence="12">
    <location>
        <begin position="276"/>
        <end position="293"/>
    </location>
</feature>
<evidence type="ECO:0000256" key="4">
    <source>
        <dbReference type="ARBA" id="ARBA00022723"/>
    </source>
</evidence>
<feature type="transmembrane region" description="Helical" evidence="12">
    <location>
        <begin position="169"/>
        <end position="192"/>
    </location>
</feature>
<dbReference type="OrthoDB" id="9793156at2"/>
<evidence type="ECO:0000256" key="8">
    <source>
        <dbReference type="ARBA" id="ARBA00023133"/>
    </source>
</evidence>
<keyword evidence="4" id="KW-0479">Metal-binding</keyword>
<gene>
    <name evidence="13" type="ordered locus">Halhy_3001</name>
</gene>
<protein>
    <submittedName>
        <fullName evidence="13">Cytochrome oxidase assembly</fullName>
    </submittedName>
</protein>
<dbReference type="GO" id="GO:0120547">
    <property type="term" value="F:heme A synthase activity"/>
    <property type="evidence" value="ECO:0007669"/>
    <property type="project" value="UniProtKB-EC"/>
</dbReference>
<comment type="subcellular location">
    <subcellularLocation>
        <location evidence="2">Membrane</location>
        <topology evidence="2">Multi-pass membrane protein</topology>
    </subcellularLocation>
</comment>
<keyword evidence="5 12" id="KW-1133">Transmembrane helix</keyword>
<evidence type="ECO:0000256" key="3">
    <source>
        <dbReference type="ARBA" id="ARBA00022692"/>
    </source>
</evidence>
<keyword evidence="14" id="KW-1185">Reference proteome</keyword>
<evidence type="ECO:0000313" key="14">
    <source>
        <dbReference type="Proteomes" id="UP000008461"/>
    </source>
</evidence>
<keyword evidence="7" id="KW-0408">Iron</keyword>
<evidence type="ECO:0000256" key="12">
    <source>
        <dbReference type="SAM" id="Phobius"/>
    </source>
</evidence>
<evidence type="ECO:0000256" key="9">
    <source>
        <dbReference type="ARBA" id="ARBA00023136"/>
    </source>
</evidence>
<dbReference type="PANTHER" id="PTHR23289:SF2">
    <property type="entry name" value="CYTOCHROME C OXIDASE ASSEMBLY PROTEIN COX15 HOMOLOG"/>
    <property type="match status" value="1"/>
</dbReference>
<feature type="transmembrane region" description="Helical" evidence="12">
    <location>
        <begin position="134"/>
        <end position="157"/>
    </location>
</feature>
<reference evidence="13 14" key="1">
    <citation type="journal article" date="2011" name="Stand. Genomic Sci.">
        <title>Complete genome sequence of Haliscomenobacter hydrossis type strain (O).</title>
        <authorList>
            <consortium name="US DOE Joint Genome Institute (JGI-PGF)"/>
            <person name="Daligault H."/>
            <person name="Lapidus A."/>
            <person name="Zeytun A."/>
            <person name="Nolan M."/>
            <person name="Lucas S."/>
            <person name="Del Rio T.G."/>
            <person name="Tice H."/>
            <person name="Cheng J.F."/>
            <person name="Tapia R."/>
            <person name="Han C."/>
            <person name="Goodwin L."/>
            <person name="Pitluck S."/>
            <person name="Liolios K."/>
            <person name="Pagani I."/>
            <person name="Ivanova N."/>
            <person name="Huntemann M."/>
            <person name="Mavromatis K."/>
            <person name="Mikhailova N."/>
            <person name="Pati A."/>
            <person name="Chen A."/>
            <person name="Palaniappan K."/>
            <person name="Land M."/>
            <person name="Hauser L."/>
            <person name="Brambilla E.M."/>
            <person name="Rohde M."/>
            <person name="Verbarg S."/>
            <person name="Goker M."/>
            <person name="Bristow J."/>
            <person name="Eisen J.A."/>
            <person name="Markowitz V."/>
            <person name="Hugenholtz P."/>
            <person name="Kyrpides N.C."/>
            <person name="Klenk H.P."/>
            <person name="Woyke T."/>
        </authorList>
    </citation>
    <scope>NUCLEOTIDE SEQUENCE [LARGE SCALE GENOMIC DNA]</scope>
    <source>
        <strain evidence="14">ATCC 27775 / DSM 1100 / LMG 10767 / O</strain>
    </source>
</reference>
<dbReference type="EMBL" id="CP002691">
    <property type="protein sequence ID" value="AEE50864.1"/>
    <property type="molecule type" value="Genomic_DNA"/>
</dbReference>
<accession>F4L6N3</accession>
<comment type="catalytic activity">
    <reaction evidence="11">
        <text>Fe(II)-heme o + 2 A + H2O = Fe(II)-heme a + 2 AH2</text>
        <dbReference type="Rhea" id="RHEA:63388"/>
        <dbReference type="ChEBI" id="CHEBI:13193"/>
        <dbReference type="ChEBI" id="CHEBI:15377"/>
        <dbReference type="ChEBI" id="CHEBI:17499"/>
        <dbReference type="ChEBI" id="CHEBI:60530"/>
        <dbReference type="ChEBI" id="CHEBI:61715"/>
        <dbReference type="EC" id="1.17.99.9"/>
    </reaction>
    <physiologicalReaction direction="left-to-right" evidence="11">
        <dbReference type="Rhea" id="RHEA:63389"/>
    </physiologicalReaction>
</comment>
<name>F4L6N3_HALH1</name>
<proteinExistence type="predicted"/>
<feature type="transmembrane region" description="Helical" evidence="12">
    <location>
        <begin position="336"/>
        <end position="354"/>
    </location>
</feature>
<keyword evidence="3 12" id="KW-0812">Transmembrane</keyword>
<evidence type="ECO:0000313" key="13">
    <source>
        <dbReference type="EMBL" id="AEE50864.1"/>
    </source>
</evidence>
<feature type="transmembrane region" description="Helical" evidence="12">
    <location>
        <begin position="305"/>
        <end position="324"/>
    </location>
</feature>
<evidence type="ECO:0000256" key="5">
    <source>
        <dbReference type="ARBA" id="ARBA00022989"/>
    </source>
</evidence>
<feature type="transmembrane region" description="Helical" evidence="12">
    <location>
        <begin position="204"/>
        <end position="225"/>
    </location>
</feature>
<dbReference type="GO" id="GO:0006784">
    <property type="term" value="P:heme A biosynthetic process"/>
    <property type="evidence" value="ECO:0007669"/>
    <property type="project" value="InterPro"/>
</dbReference>
<evidence type="ECO:0000256" key="11">
    <source>
        <dbReference type="ARBA" id="ARBA00048044"/>
    </source>
</evidence>
<organism evidence="13 14">
    <name type="scientific">Haliscomenobacter hydrossis (strain ATCC 27775 / DSM 1100 / LMG 10767 / O)</name>
    <dbReference type="NCBI Taxonomy" id="760192"/>
    <lineage>
        <taxon>Bacteria</taxon>
        <taxon>Pseudomonadati</taxon>
        <taxon>Bacteroidota</taxon>
        <taxon>Saprospiria</taxon>
        <taxon>Saprospirales</taxon>
        <taxon>Haliscomenobacteraceae</taxon>
        <taxon>Haliscomenobacter</taxon>
    </lineage>
</organism>
<keyword evidence="8" id="KW-0350">Heme biosynthesis</keyword>
<comment type="cofactor">
    <cofactor evidence="1">
        <name>heme b</name>
        <dbReference type="ChEBI" id="CHEBI:60344"/>
    </cofactor>
</comment>
<dbReference type="GO" id="GO:0016653">
    <property type="term" value="F:oxidoreductase activity, acting on NAD(P)H, heme protein as acceptor"/>
    <property type="evidence" value="ECO:0007669"/>
    <property type="project" value="TreeGrafter"/>
</dbReference>
<feature type="transmembrane region" description="Helical" evidence="12">
    <location>
        <begin position="21"/>
        <end position="42"/>
    </location>
</feature>
<sequence>MQTVSALPKSIGSSYPKAIQIWLFIGVFMVFMQVVIGGVTRLTGSGLSITKWEIVTGTLPPLNAAQWNEEFDAYKATPQYQKINEGMSMSAFKFIYFWEYFHRLWARSMGFVFLIPFLFFYFKGWIDQPLLRRLGVVVLLAALAASFGWIMVASGLVNRPWVNAYKLTLHLSIALAVYSTLFWTWLTTFAHYPQVIHSPLLKKWALWIAILLAVQIVLGGIMSGMKAGLFYPTWPQLNGEWIPSVVLKGSEWNSLNFIHYDRGPFMAALVQLMHRTLAYVLTIIVLWYFYKGVTSGAKGPFRQALPLLPVMIFIQVLLGVFTLLGSKGTIPVGLGVFHQAGALLLLSIVLYLNYQLLRKPIK</sequence>
<keyword evidence="6" id="KW-0560">Oxidoreductase</keyword>
<dbReference type="KEGG" id="hhy:Halhy_3001"/>
<evidence type="ECO:0000256" key="2">
    <source>
        <dbReference type="ARBA" id="ARBA00004141"/>
    </source>
</evidence>
<dbReference type="Pfam" id="PF02628">
    <property type="entry name" value="COX15-CtaA"/>
    <property type="match status" value="1"/>
</dbReference>
<evidence type="ECO:0000256" key="6">
    <source>
        <dbReference type="ARBA" id="ARBA00023002"/>
    </source>
</evidence>
<dbReference type="eggNOG" id="COG1612">
    <property type="taxonomic scope" value="Bacteria"/>
</dbReference>
<evidence type="ECO:0000256" key="1">
    <source>
        <dbReference type="ARBA" id="ARBA00001970"/>
    </source>
</evidence>
<reference key="2">
    <citation type="submission" date="2011-04" db="EMBL/GenBank/DDBJ databases">
        <title>Complete sequence of chromosome of Haliscomenobacter hydrossis DSM 1100.</title>
        <authorList>
            <consortium name="US DOE Joint Genome Institute (JGI-PGF)"/>
            <person name="Lucas S."/>
            <person name="Han J."/>
            <person name="Lapidus A."/>
            <person name="Bruce D."/>
            <person name="Goodwin L."/>
            <person name="Pitluck S."/>
            <person name="Peters L."/>
            <person name="Kyrpides N."/>
            <person name="Mavromatis K."/>
            <person name="Ivanova N."/>
            <person name="Ovchinnikova G."/>
            <person name="Pagani I."/>
            <person name="Daligault H."/>
            <person name="Detter J.C."/>
            <person name="Han C."/>
            <person name="Land M."/>
            <person name="Hauser L."/>
            <person name="Markowitz V."/>
            <person name="Cheng J.-F."/>
            <person name="Hugenholtz P."/>
            <person name="Woyke T."/>
            <person name="Wu D."/>
            <person name="Verbarg S."/>
            <person name="Frueling A."/>
            <person name="Brambilla E."/>
            <person name="Klenk H.-P."/>
            <person name="Eisen J.A."/>
        </authorList>
    </citation>
    <scope>NUCLEOTIDE SEQUENCE</scope>
    <source>
        <strain>DSM 1100</strain>
    </source>
</reference>
<dbReference type="GO" id="GO:0016020">
    <property type="term" value="C:membrane"/>
    <property type="evidence" value="ECO:0007669"/>
    <property type="project" value="UniProtKB-SubCell"/>
</dbReference>
<comment type="pathway">
    <text evidence="10">Porphyrin-containing compound metabolism; heme A biosynthesis; heme A from heme O: step 1/1.</text>
</comment>
<evidence type="ECO:0000256" key="10">
    <source>
        <dbReference type="ARBA" id="ARBA00044501"/>
    </source>
</evidence>
<dbReference type="STRING" id="760192.Halhy_3001"/>
<dbReference type="HOGENOM" id="CLU_017627_0_0_10"/>